<dbReference type="Proteomes" id="UP000741360">
    <property type="component" value="Unassembled WGS sequence"/>
</dbReference>
<evidence type="ECO:0000256" key="1">
    <source>
        <dbReference type="ARBA" id="ARBA00004141"/>
    </source>
</evidence>
<dbReference type="Pfam" id="PF02628">
    <property type="entry name" value="COX15-CtaA"/>
    <property type="match status" value="1"/>
</dbReference>
<dbReference type="PANTHER" id="PTHR35457">
    <property type="entry name" value="HEME A SYNTHASE"/>
    <property type="match status" value="1"/>
</dbReference>
<keyword evidence="6" id="KW-0560">Oxidoreductase</keyword>
<dbReference type="GO" id="GO:0016020">
    <property type="term" value="C:membrane"/>
    <property type="evidence" value="ECO:0007669"/>
    <property type="project" value="UniProtKB-SubCell"/>
</dbReference>
<dbReference type="EMBL" id="JACPSX010000166">
    <property type="protein sequence ID" value="MBI3015114.1"/>
    <property type="molecule type" value="Genomic_DNA"/>
</dbReference>
<proteinExistence type="predicted"/>
<feature type="transmembrane region" description="Helical" evidence="12">
    <location>
        <begin position="276"/>
        <end position="300"/>
    </location>
</feature>
<reference evidence="13" key="1">
    <citation type="submission" date="2020-07" db="EMBL/GenBank/DDBJ databases">
        <title>Huge and variable diversity of episymbiotic CPR bacteria and DPANN archaea in groundwater ecosystems.</title>
        <authorList>
            <person name="He C.Y."/>
            <person name="Keren R."/>
            <person name="Whittaker M."/>
            <person name="Farag I.F."/>
            <person name="Doudna J."/>
            <person name="Cate J.H.D."/>
            <person name="Banfield J.F."/>
        </authorList>
    </citation>
    <scope>NUCLEOTIDE SEQUENCE</scope>
    <source>
        <strain evidence="13">NC_groundwater_717_Ag_S-0.2um_59_8</strain>
    </source>
</reference>
<feature type="transmembrane region" description="Helical" evidence="12">
    <location>
        <begin position="89"/>
        <end position="110"/>
    </location>
</feature>
<keyword evidence="4" id="KW-0479">Metal-binding</keyword>
<dbReference type="PROSITE" id="PS51257">
    <property type="entry name" value="PROKAR_LIPOPROTEIN"/>
    <property type="match status" value="1"/>
</dbReference>
<evidence type="ECO:0000256" key="2">
    <source>
        <dbReference type="ARBA" id="ARBA00022475"/>
    </source>
</evidence>
<feature type="transmembrane region" description="Helical" evidence="12">
    <location>
        <begin position="57"/>
        <end position="77"/>
    </location>
</feature>
<evidence type="ECO:0000313" key="13">
    <source>
        <dbReference type="EMBL" id="MBI3015114.1"/>
    </source>
</evidence>
<evidence type="ECO:0000256" key="5">
    <source>
        <dbReference type="ARBA" id="ARBA00022989"/>
    </source>
</evidence>
<keyword evidence="9 12" id="KW-0472">Membrane</keyword>
<dbReference type="GO" id="GO:0016491">
    <property type="term" value="F:oxidoreductase activity"/>
    <property type="evidence" value="ECO:0007669"/>
    <property type="project" value="UniProtKB-KW"/>
</dbReference>
<keyword evidence="5 12" id="KW-1133">Transmembrane helix</keyword>
<evidence type="ECO:0000313" key="14">
    <source>
        <dbReference type="Proteomes" id="UP000741360"/>
    </source>
</evidence>
<keyword evidence="3 12" id="KW-0812">Transmembrane</keyword>
<evidence type="ECO:0000256" key="7">
    <source>
        <dbReference type="ARBA" id="ARBA00023004"/>
    </source>
</evidence>
<name>A0A932M121_UNCTE</name>
<organism evidence="13 14">
    <name type="scientific">Tectimicrobiota bacterium</name>
    <dbReference type="NCBI Taxonomy" id="2528274"/>
    <lineage>
        <taxon>Bacteria</taxon>
        <taxon>Pseudomonadati</taxon>
        <taxon>Nitrospinota/Tectimicrobiota group</taxon>
        <taxon>Candidatus Tectimicrobiota</taxon>
    </lineage>
</organism>
<evidence type="ECO:0000256" key="11">
    <source>
        <dbReference type="ARBA" id="ARBA00023444"/>
    </source>
</evidence>
<evidence type="ECO:0000256" key="12">
    <source>
        <dbReference type="SAM" id="Phobius"/>
    </source>
</evidence>
<dbReference type="AlphaFoldDB" id="A0A932M121"/>
<evidence type="ECO:0000256" key="4">
    <source>
        <dbReference type="ARBA" id="ARBA00022723"/>
    </source>
</evidence>
<sequence length="317" mass="33312">MKTLERLSWISLASTYLLLVVGGIVSATGSGLACPDWPLCRGQLIPPLEGPVLIEYGHRVLAALVGLLVLSTAVTAWRRRRRIPGVGAAAGVALFLLLAQVLLGAVTVLGELPVEIVTAHLALGSALLVILALMLILSRVPVTQRVPGVPARDFSALEVDPGRPPPFWPLAATGVLYLEMILGAYVRHSGAGLACPDLPLCQGEVIPPLQGLTVFHFSHRVGAILVAVLIFLAAVRARDALREQPFLSVLPTVATVLVGVQILLGALAVSSRLAPLLTVLHLANAEALLATMVFLSAACLRPAVLKPPVLVLEQQSI</sequence>
<keyword evidence="10" id="KW-1015">Disulfide bond</keyword>
<dbReference type="GO" id="GO:0006784">
    <property type="term" value="P:heme A biosynthetic process"/>
    <property type="evidence" value="ECO:0007669"/>
    <property type="project" value="InterPro"/>
</dbReference>
<dbReference type="InterPro" id="IPR050450">
    <property type="entry name" value="COX15/CtaA_HemeA_synthase"/>
</dbReference>
<keyword evidence="8" id="KW-0350">Heme biosynthesis</keyword>
<keyword evidence="2" id="KW-1003">Cell membrane</keyword>
<feature type="transmembrane region" description="Helical" evidence="12">
    <location>
        <begin position="116"/>
        <end position="137"/>
    </location>
</feature>
<feature type="transmembrane region" description="Helical" evidence="12">
    <location>
        <begin position="247"/>
        <end position="270"/>
    </location>
</feature>
<feature type="transmembrane region" description="Helical" evidence="12">
    <location>
        <begin position="217"/>
        <end position="235"/>
    </location>
</feature>
<evidence type="ECO:0000256" key="8">
    <source>
        <dbReference type="ARBA" id="ARBA00023133"/>
    </source>
</evidence>
<accession>A0A932M121</accession>
<evidence type="ECO:0000256" key="6">
    <source>
        <dbReference type="ARBA" id="ARBA00023002"/>
    </source>
</evidence>
<dbReference type="GO" id="GO:0046872">
    <property type="term" value="F:metal ion binding"/>
    <property type="evidence" value="ECO:0007669"/>
    <property type="project" value="UniProtKB-KW"/>
</dbReference>
<keyword evidence="7" id="KW-0408">Iron</keyword>
<evidence type="ECO:0000256" key="10">
    <source>
        <dbReference type="ARBA" id="ARBA00023157"/>
    </source>
</evidence>
<evidence type="ECO:0000256" key="3">
    <source>
        <dbReference type="ARBA" id="ARBA00022692"/>
    </source>
</evidence>
<evidence type="ECO:0000256" key="9">
    <source>
        <dbReference type="ARBA" id="ARBA00023136"/>
    </source>
</evidence>
<gene>
    <name evidence="13" type="ORF">HYY65_08675</name>
</gene>
<protein>
    <submittedName>
        <fullName evidence="13">Heme A synthase</fullName>
    </submittedName>
</protein>
<comment type="caution">
    <text evidence="13">The sequence shown here is derived from an EMBL/GenBank/DDBJ whole genome shotgun (WGS) entry which is preliminary data.</text>
</comment>
<comment type="subcellular location">
    <subcellularLocation>
        <location evidence="1">Membrane</location>
        <topology evidence="1">Multi-pass membrane protein</topology>
    </subcellularLocation>
</comment>
<comment type="pathway">
    <text evidence="11">Porphyrin-containing compound metabolism.</text>
</comment>
<dbReference type="InterPro" id="IPR003780">
    <property type="entry name" value="COX15/CtaA_fam"/>
</dbReference>
<dbReference type="PANTHER" id="PTHR35457:SF1">
    <property type="entry name" value="HEME A SYNTHASE"/>
    <property type="match status" value="1"/>
</dbReference>